<organism evidence="2 3">
    <name type="scientific">Candidozyma auris</name>
    <name type="common">Yeast</name>
    <name type="synonym">Candida auris</name>
    <dbReference type="NCBI Taxonomy" id="498019"/>
    <lineage>
        <taxon>Eukaryota</taxon>
        <taxon>Fungi</taxon>
        <taxon>Dikarya</taxon>
        <taxon>Ascomycota</taxon>
        <taxon>Saccharomycotina</taxon>
        <taxon>Pichiomycetes</taxon>
        <taxon>Metschnikowiaceae</taxon>
        <taxon>Candidozyma</taxon>
    </lineage>
</organism>
<comment type="caution">
    <text evidence="2">The sequence shown here is derived from an EMBL/GenBank/DDBJ whole genome shotgun (WGS) entry which is preliminary data.</text>
</comment>
<evidence type="ECO:0000256" key="1">
    <source>
        <dbReference type="SAM" id="Phobius"/>
    </source>
</evidence>
<keyword evidence="1" id="KW-0472">Membrane</keyword>
<name>A0A0L0P310_CANAR</name>
<evidence type="ECO:0000313" key="3">
    <source>
        <dbReference type="Proteomes" id="UP000037122"/>
    </source>
</evidence>
<reference evidence="3" key="1">
    <citation type="journal article" date="2015" name="BMC Genomics">
        <title>Draft genome of a commonly misdiagnosed multidrug resistant pathogen Candida auris.</title>
        <authorList>
            <person name="Chatterjee S."/>
            <person name="Alampalli S.V."/>
            <person name="Nageshan R.K."/>
            <person name="Chettiar S.T."/>
            <person name="Joshi S."/>
            <person name="Tatu U.S."/>
        </authorList>
    </citation>
    <scope>NUCLEOTIDE SEQUENCE [LARGE SCALE GENOMIC DNA]</scope>
    <source>
        <strain evidence="3">6684</strain>
    </source>
</reference>
<feature type="transmembrane region" description="Helical" evidence="1">
    <location>
        <begin position="30"/>
        <end position="51"/>
    </location>
</feature>
<dbReference type="VEuPathDB" id="FungiDB:QG37_02314"/>
<dbReference type="Proteomes" id="UP000037122">
    <property type="component" value="Unassembled WGS sequence"/>
</dbReference>
<dbReference type="EMBL" id="LGST01000017">
    <property type="protein sequence ID" value="KNE00782.1"/>
    <property type="molecule type" value="Genomic_DNA"/>
</dbReference>
<sequence length="61" mass="6918">MKIDEEVGTLSVSDDFCKKKKKKKKLQSQIITYAGFQYTSTFLYSSSLLLITKIHNSKAIA</sequence>
<accession>A0A0L0P310</accession>
<dbReference type="AlphaFoldDB" id="A0A0L0P310"/>
<keyword evidence="1" id="KW-1133">Transmembrane helix</keyword>
<evidence type="ECO:0000313" key="2">
    <source>
        <dbReference type="EMBL" id="KNE00782.1"/>
    </source>
</evidence>
<keyword evidence="1" id="KW-0812">Transmembrane</keyword>
<gene>
    <name evidence="2" type="ORF">QG37_02314</name>
</gene>
<proteinExistence type="predicted"/>
<protein>
    <submittedName>
        <fullName evidence="2">Uncharacterized protein</fullName>
    </submittedName>
</protein>